<dbReference type="PROSITE" id="PS00674">
    <property type="entry name" value="AAA"/>
    <property type="match status" value="1"/>
</dbReference>
<dbReference type="SUPFAM" id="SSF52540">
    <property type="entry name" value="P-loop containing nucleoside triphosphate hydrolases"/>
    <property type="match status" value="2"/>
</dbReference>
<dbReference type="PANTHER" id="PTHR48470">
    <property type="entry name" value="CELL DIVISION CONTROL PROTEIN 48 C ISOFORM 1"/>
    <property type="match status" value="1"/>
</dbReference>
<sequence>MASGHREKLSMAGLSDRIARSLLECHDQTLRCLIEPAAAGAKNLSDAQIVQLICSTFPLTFSRSNCNLLIERVAKISPLSCRRESAGDEPAAKKPKFNESQNANRQIEVAKASASASYSDSNGWELDSARSYRYGGDGWDTDANGDNMAIIGGFVQGNKLGNNMRELKKNEDKWPMFSDIGGRYSMLEVLKRDVIAPMHQLKVLRFIGGKPSTSILLHGPPGCGKTMLARAIGNEARVPFYETSAVALKSGVSGILELFSRAYKNAPSIVFIDEIDALTSETESLWQCPAKQLMACMKESVNAGSDSERSNSGRGGYVLTIGATNKPNALDLALRQRFDREFYLDVPKNHQRHDILSVLTSKYKVDDDFDLKELARLTQGFVAGDLVELVNKARMISFNCAIHLRAHIKGFKDGFEAYGIAFSNEELEKVRLTRDSIDAIETVWPSAEMEEFSTTPCTNWDDVGGLQLLKLELERRIVKLIKFPQVYESLWESGVKNFPTSFFLYGPSGCGKTLIVDALAKEAGANLMHIKGNELSKFEWRQLMVNNIFKCAKTHPPCIVFFDEVLPFYFVPILSIMVLFLMVILNISPNFDPKISLVVDTNTSVLQVLDMVSSLFLPFPNISAKTCSTQMLCMSQCSLNDFDLLWPTSFFYKVDVLSRDDFTDEDLEEDEYLWKSWEYRSIWAQVSDLKKESRVYVIVTSSRPEILELIPLIKDDFGRTLYAPLPTPEERGEILKILARNKPIDVEVDLMALGKDAACENFSGSDLFALMTEAIKFAIDRPALSCGGSMTITNADFEAALAKVSPSLSTEERNKWVLHAKKIDVVHGASAMDW</sequence>
<keyword evidence="5" id="KW-1185">Reference proteome</keyword>
<dbReference type="SMART" id="SM00382">
    <property type="entry name" value="AAA"/>
    <property type="match status" value="2"/>
</dbReference>
<dbReference type="Pfam" id="PF17862">
    <property type="entry name" value="AAA_lid_3"/>
    <property type="match status" value="1"/>
</dbReference>
<dbReference type="AlphaFoldDB" id="A0A8X8ZD87"/>
<dbReference type="InterPro" id="IPR041569">
    <property type="entry name" value="AAA_lid_3"/>
</dbReference>
<feature type="transmembrane region" description="Helical" evidence="2">
    <location>
        <begin position="566"/>
        <end position="587"/>
    </location>
</feature>
<proteinExistence type="predicted"/>
<name>A0A8X8ZD87_SALSN</name>
<organism evidence="4">
    <name type="scientific">Salvia splendens</name>
    <name type="common">Scarlet sage</name>
    <dbReference type="NCBI Taxonomy" id="180675"/>
    <lineage>
        <taxon>Eukaryota</taxon>
        <taxon>Viridiplantae</taxon>
        <taxon>Streptophyta</taxon>
        <taxon>Embryophyta</taxon>
        <taxon>Tracheophyta</taxon>
        <taxon>Spermatophyta</taxon>
        <taxon>Magnoliopsida</taxon>
        <taxon>eudicotyledons</taxon>
        <taxon>Gunneridae</taxon>
        <taxon>Pentapetalae</taxon>
        <taxon>asterids</taxon>
        <taxon>lamiids</taxon>
        <taxon>Lamiales</taxon>
        <taxon>Lamiaceae</taxon>
        <taxon>Nepetoideae</taxon>
        <taxon>Mentheae</taxon>
        <taxon>Salviinae</taxon>
        <taxon>Salvia</taxon>
        <taxon>Salvia subgen. Calosphace</taxon>
        <taxon>core Calosphace</taxon>
    </lineage>
</organism>
<evidence type="ECO:0000259" key="3">
    <source>
        <dbReference type="SMART" id="SM00382"/>
    </source>
</evidence>
<dbReference type="InterPro" id="IPR003960">
    <property type="entry name" value="ATPase_AAA_CS"/>
</dbReference>
<comment type="caution">
    <text evidence="4">The sequence shown here is derived from an EMBL/GenBank/DDBJ whole genome shotgun (WGS) entry which is preliminary data.</text>
</comment>
<dbReference type="Proteomes" id="UP000298416">
    <property type="component" value="Unassembled WGS sequence"/>
</dbReference>
<dbReference type="InterPro" id="IPR003959">
    <property type="entry name" value="ATPase_AAA_core"/>
</dbReference>
<dbReference type="GO" id="GO:0016887">
    <property type="term" value="F:ATP hydrolysis activity"/>
    <property type="evidence" value="ECO:0007669"/>
    <property type="project" value="InterPro"/>
</dbReference>
<dbReference type="InterPro" id="IPR027417">
    <property type="entry name" value="P-loop_NTPase"/>
</dbReference>
<dbReference type="Gene3D" id="3.40.50.300">
    <property type="entry name" value="P-loop containing nucleotide triphosphate hydrolases"/>
    <property type="match status" value="2"/>
</dbReference>
<feature type="domain" description="AAA+ ATPase" evidence="3">
    <location>
        <begin position="498"/>
        <end position="727"/>
    </location>
</feature>
<dbReference type="EMBL" id="PNBA02000014">
    <property type="protein sequence ID" value="KAG6400412.1"/>
    <property type="molecule type" value="Genomic_DNA"/>
</dbReference>
<dbReference type="InterPro" id="IPR055278">
    <property type="entry name" value="CDC48c"/>
</dbReference>
<reference evidence="4" key="1">
    <citation type="submission" date="2018-01" db="EMBL/GenBank/DDBJ databases">
        <authorList>
            <person name="Mao J.F."/>
        </authorList>
    </citation>
    <scope>NUCLEOTIDE SEQUENCE</scope>
    <source>
        <strain evidence="4">Huo1</strain>
        <tissue evidence="4">Leaf</tissue>
    </source>
</reference>
<dbReference type="PANTHER" id="PTHR48470:SF1">
    <property type="entry name" value="CELL DIVISION CONTROL PROTEIN 48 C ISOFORM 1"/>
    <property type="match status" value="1"/>
</dbReference>
<evidence type="ECO:0000313" key="4">
    <source>
        <dbReference type="EMBL" id="KAG6400412.1"/>
    </source>
</evidence>
<feature type="region of interest" description="Disordered" evidence="1">
    <location>
        <begin position="84"/>
        <end position="104"/>
    </location>
</feature>
<keyword evidence="2" id="KW-0472">Membrane</keyword>
<accession>A0A8X8ZD87</accession>
<protein>
    <recommendedName>
        <fullName evidence="3">AAA+ ATPase domain-containing protein</fullName>
    </recommendedName>
</protein>
<keyword evidence="2" id="KW-1133">Transmembrane helix</keyword>
<reference evidence="4" key="2">
    <citation type="submission" date="2020-08" db="EMBL/GenBank/DDBJ databases">
        <title>Plant Genome Project.</title>
        <authorList>
            <person name="Zhang R.-G."/>
        </authorList>
    </citation>
    <scope>NUCLEOTIDE SEQUENCE</scope>
    <source>
        <strain evidence="4">Huo1</strain>
        <tissue evidence="4">Leaf</tissue>
    </source>
</reference>
<keyword evidence="2" id="KW-0812">Transmembrane</keyword>
<dbReference type="Gene3D" id="1.10.8.60">
    <property type="match status" value="2"/>
</dbReference>
<dbReference type="GO" id="GO:0005524">
    <property type="term" value="F:ATP binding"/>
    <property type="evidence" value="ECO:0007669"/>
    <property type="project" value="InterPro"/>
</dbReference>
<evidence type="ECO:0000256" key="1">
    <source>
        <dbReference type="SAM" id="MobiDB-lite"/>
    </source>
</evidence>
<dbReference type="InterPro" id="IPR003593">
    <property type="entry name" value="AAA+_ATPase"/>
</dbReference>
<dbReference type="Pfam" id="PF00004">
    <property type="entry name" value="AAA"/>
    <property type="match status" value="2"/>
</dbReference>
<gene>
    <name evidence="4" type="ORF">SASPL_137243</name>
</gene>
<feature type="domain" description="AAA+ ATPase" evidence="3">
    <location>
        <begin position="211"/>
        <end position="348"/>
    </location>
</feature>
<evidence type="ECO:0000256" key="2">
    <source>
        <dbReference type="SAM" id="Phobius"/>
    </source>
</evidence>
<evidence type="ECO:0000313" key="5">
    <source>
        <dbReference type="Proteomes" id="UP000298416"/>
    </source>
</evidence>